<keyword evidence="2" id="KW-1185">Reference proteome</keyword>
<protein>
    <submittedName>
        <fullName evidence="1">Uncharacterized protein</fullName>
    </submittedName>
</protein>
<dbReference type="AlphaFoldDB" id="A0AAE3H6W1"/>
<dbReference type="EMBL" id="RJUF01000180">
    <property type="protein sequence ID" value="MCP9765146.1"/>
    <property type="molecule type" value="Genomic_DNA"/>
</dbReference>
<dbReference type="RefSeq" id="WP_255038836.1">
    <property type="nucleotide sequence ID" value="NZ_RJUF01000180.1"/>
</dbReference>
<proteinExistence type="predicted"/>
<comment type="caution">
    <text evidence="1">The sequence shown here is derived from an EMBL/GenBank/DDBJ whole genome shotgun (WGS) entry which is preliminary data.</text>
</comment>
<evidence type="ECO:0000313" key="2">
    <source>
        <dbReference type="Proteomes" id="UP001204144"/>
    </source>
</evidence>
<dbReference type="Proteomes" id="UP001204144">
    <property type="component" value="Unassembled WGS sequence"/>
</dbReference>
<accession>A0AAE3H6W1</accession>
<name>A0AAE3H6W1_9BACT</name>
<evidence type="ECO:0000313" key="1">
    <source>
        <dbReference type="EMBL" id="MCP9765146.1"/>
    </source>
</evidence>
<organism evidence="1 2">
    <name type="scientific">Lacihabitans soyangensis</name>
    <dbReference type="NCBI Taxonomy" id="869394"/>
    <lineage>
        <taxon>Bacteria</taxon>
        <taxon>Pseudomonadati</taxon>
        <taxon>Bacteroidota</taxon>
        <taxon>Cytophagia</taxon>
        <taxon>Cytophagales</taxon>
        <taxon>Leadbetterellaceae</taxon>
        <taxon>Lacihabitans</taxon>
    </lineage>
</organism>
<reference evidence="1 2" key="1">
    <citation type="submission" date="2018-11" db="EMBL/GenBank/DDBJ databases">
        <title>Novel bacteria species description.</title>
        <authorList>
            <person name="Han J.-H."/>
        </authorList>
    </citation>
    <scope>NUCLEOTIDE SEQUENCE [LARGE SCALE GENOMIC DNA]</scope>
    <source>
        <strain evidence="1 2">KCTC23259</strain>
    </source>
</reference>
<sequence length="331" mass="36548">MPTSIKLSDISAELQDVATDKKDHFFTEVYNLGENDSDPENSIPSMADYCAEFDTPNEVIFTNVWATGAWQPGGKKTATGKVFNPTPDAVVLKPKSARVEHISQNFEWSQADLILLKKSYLNAIQRKAIKADEIPFGQFLLDELALMAKEELRLAYWMAVHNPQGTNFLQLFNGYRHQLLAAITSGEIPASNVVDTAVLSATSGVNVFETIVAGIPTKMLSKVVCLVSRTAKKAYEDDYRTRYGTLPYNLGQKKPKIDGTSIEFMVEPGLDGFNRPIFTTRKNLARLYDSSSMAELEIVRDIKERSIAAVVDAQAGAGFGNGKHVWTNDGV</sequence>
<gene>
    <name evidence="1" type="ORF">EGI31_19605</name>
</gene>